<evidence type="ECO:0000313" key="2">
    <source>
        <dbReference type="EMBL" id="GMK54962.1"/>
    </source>
</evidence>
<keyword evidence="3" id="KW-1185">Reference proteome</keyword>
<evidence type="ECO:0000256" key="1">
    <source>
        <dbReference type="SAM" id="MobiDB-lite"/>
    </source>
</evidence>
<reference evidence="2" key="2">
    <citation type="submission" date="2023-06" db="EMBL/GenBank/DDBJ databases">
        <authorList>
            <person name="Kobayashi Y."/>
            <person name="Kayamori A."/>
            <person name="Aoki K."/>
            <person name="Shiwa Y."/>
            <person name="Fujita N."/>
            <person name="Sugita T."/>
            <person name="Iwasaki W."/>
            <person name="Tanaka N."/>
            <person name="Takashima M."/>
        </authorList>
    </citation>
    <scope>NUCLEOTIDE SEQUENCE</scope>
    <source>
        <strain evidence="2">HIS016</strain>
    </source>
</reference>
<reference evidence="2" key="1">
    <citation type="journal article" date="2023" name="BMC Genomics">
        <title>Chromosome-level genome assemblies of Cutaneotrichosporon spp. (Trichosporonales, Basidiomycota) reveal imbalanced evolution between nucleotide sequences and chromosome synteny.</title>
        <authorList>
            <person name="Kobayashi Y."/>
            <person name="Kayamori A."/>
            <person name="Aoki K."/>
            <person name="Shiwa Y."/>
            <person name="Matsutani M."/>
            <person name="Fujita N."/>
            <person name="Sugita T."/>
            <person name="Iwasaki W."/>
            <person name="Tanaka N."/>
            <person name="Takashima M."/>
        </authorList>
    </citation>
    <scope>NUCLEOTIDE SEQUENCE</scope>
    <source>
        <strain evidence="2">HIS016</strain>
    </source>
</reference>
<evidence type="ECO:0000313" key="3">
    <source>
        <dbReference type="Proteomes" id="UP001222932"/>
    </source>
</evidence>
<feature type="region of interest" description="Disordered" evidence="1">
    <location>
        <begin position="262"/>
        <end position="281"/>
    </location>
</feature>
<proteinExistence type="predicted"/>
<accession>A0AAD3TQI9</accession>
<gene>
    <name evidence="2" type="ORF">CspeluHIS016_0200180</name>
</gene>
<feature type="region of interest" description="Disordered" evidence="1">
    <location>
        <begin position="1"/>
        <end position="69"/>
    </location>
</feature>
<comment type="caution">
    <text evidence="2">The sequence shown here is derived from an EMBL/GenBank/DDBJ whole genome shotgun (WGS) entry which is preliminary data.</text>
</comment>
<dbReference type="Proteomes" id="UP001222932">
    <property type="component" value="Unassembled WGS sequence"/>
</dbReference>
<feature type="compositionally biased region" description="Polar residues" evidence="1">
    <location>
        <begin position="287"/>
        <end position="303"/>
    </location>
</feature>
<feature type="compositionally biased region" description="Low complexity" evidence="1">
    <location>
        <begin position="26"/>
        <end position="35"/>
    </location>
</feature>
<sequence length="387" mass="41706">MSTPGGTPATPAGLAPTRIDAPSDVSAPQTPAAPEEPSETPRGASAESDAHDTPTPAATPNLISHEAPALPGQTFSDIEELKEHLQDWAGDHGFAISCTSSRGGDYYTMRCKRARGGSGGCPWTMVVRRFFFAIDKNASGRLAWTTTNFTHNHPPMPRGTFAIHRRPTPEVREYIERAGERGDKPRVILNAVRRMEGCAEFDIDTVYYIVAQWRRKSRTDRVGSAGVGSGDGAGSESEPVERGPNHAPAESGRRAVHVRDVADGESGRSDVQPPDGAEINPVVDATTAGSEANPQPQPTSQETQLERVDARGRPKPWCDGCQSYIRHHGSCPREQRKRKVPGESTATYIDMGVQTEPLDIFKDPAFARQIAAILVTASENVKGRAGL</sequence>
<dbReference type="EMBL" id="BTCM01000002">
    <property type="protein sequence ID" value="GMK54962.1"/>
    <property type="molecule type" value="Genomic_DNA"/>
</dbReference>
<dbReference type="AlphaFoldDB" id="A0AAD3TQI9"/>
<name>A0AAD3TQI9_9TREE</name>
<protein>
    <submittedName>
        <fullName evidence="2">Uncharacterized protein</fullName>
    </submittedName>
</protein>
<feature type="region of interest" description="Disordered" evidence="1">
    <location>
        <begin position="287"/>
        <end position="311"/>
    </location>
</feature>
<organism evidence="2 3">
    <name type="scientific">Cutaneotrichosporon spelunceum</name>
    <dbReference type="NCBI Taxonomy" id="1672016"/>
    <lineage>
        <taxon>Eukaryota</taxon>
        <taxon>Fungi</taxon>
        <taxon>Dikarya</taxon>
        <taxon>Basidiomycota</taxon>
        <taxon>Agaricomycotina</taxon>
        <taxon>Tremellomycetes</taxon>
        <taxon>Trichosporonales</taxon>
        <taxon>Trichosporonaceae</taxon>
        <taxon>Cutaneotrichosporon</taxon>
    </lineage>
</organism>
<feature type="region of interest" description="Disordered" evidence="1">
    <location>
        <begin position="219"/>
        <end position="256"/>
    </location>
</feature>